<name>A0A0D2BVZ2_9EURO</name>
<feature type="compositionally biased region" description="Polar residues" evidence="1">
    <location>
        <begin position="24"/>
        <end position="47"/>
    </location>
</feature>
<proteinExistence type="predicted"/>
<sequence length="150" mass="16863">MFTAYHNFTLSMSLRNTIKELRRGTSTNNPAPSSNTQISQSRSCPQTTTGEYFDACPAYHYPTSSPRQHVTSDPLRSLLEDALDPYFDSEDAPPPYMQLSNGDRKPEYSRSDPALTSDSNLSRMDGALCLRCNARKAKAWYLRQTARTSP</sequence>
<evidence type="ECO:0000313" key="2">
    <source>
        <dbReference type="EMBL" id="KIW22565.1"/>
    </source>
</evidence>
<dbReference type="OrthoDB" id="4144663at2759"/>
<protein>
    <submittedName>
        <fullName evidence="2">Uncharacterized protein</fullName>
    </submittedName>
</protein>
<accession>A0A0D2BVZ2</accession>
<evidence type="ECO:0000313" key="3">
    <source>
        <dbReference type="Proteomes" id="UP000054466"/>
    </source>
</evidence>
<reference evidence="2 3" key="1">
    <citation type="submission" date="2015-01" db="EMBL/GenBank/DDBJ databases">
        <title>The Genome Sequence of Cladophialophora immunda CBS83496.</title>
        <authorList>
            <consortium name="The Broad Institute Genomics Platform"/>
            <person name="Cuomo C."/>
            <person name="de Hoog S."/>
            <person name="Gorbushina A."/>
            <person name="Stielow B."/>
            <person name="Teixiera M."/>
            <person name="Abouelleil A."/>
            <person name="Chapman S.B."/>
            <person name="Priest M."/>
            <person name="Young S.K."/>
            <person name="Wortman J."/>
            <person name="Nusbaum C."/>
            <person name="Birren B."/>
        </authorList>
    </citation>
    <scope>NUCLEOTIDE SEQUENCE [LARGE SCALE GENOMIC DNA]</scope>
    <source>
        <strain evidence="2 3">CBS 83496</strain>
    </source>
</reference>
<dbReference type="EMBL" id="KN847046">
    <property type="protein sequence ID" value="KIW22565.1"/>
    <property type="molecule type" value="Genomic_DNA"/>
</dbReference>
<organism evidence="2 3">
    <name type="scientific">Cladophialophora immunda</name>
    <dbReference type="NCBI Taxonomy" id="569365"/>
    <lineage>
        <taxon>Eukaryota</taxon>
        <taxon>Fungi</taxon>
        <taxon>Dikarya</taxon>
        <taxon>Ascomycota</taxon>
        <taxon>Pezizomycotina</taxon>
        <taxon>Eurotiomycetes</taxon>
        <taxon>Chaetothyriomycetidae</taxon>
        <taxon>Chaetothyriales</taxon>
        <taxon>Herpotrichiellaceae</taxon>
        <taxon>Cladophialophora</taxon>
    </lineage>
</organism>
<dbReference type="VEuPathDB" id="FungiDB:PV07_10851"/>
<evidence type="ECO:0000256" key="1">
    <source>
        <dbReference type="SAM" id="MobiDB-lite"/>
    </source>
</evidence>
<dbReference type="HOGENOM" id="CLU_1927633_0_0_1"/>
<dbReference type="Proteomes" id="UP000054466">
    <property type="component" value="Unassembled WGS sequence"/>
</dbReference>
<gene>
    <name evidence="2" type="ORF">PV07_10851</name>
</gene>
<feature type="compositionally biased region" description="Acidic residues" evidence="1">
    <location>
        <begin position="81"/>
        <end position="91"/>
    </location>
</feature>
<dbReference type="AlphaFoldDB" id="A0A0D2BVZ2"/>
<feature type="region of interest" description="Disordered" evidence="1">
    <location>
        <begin position="81"/>
        <end position="120"/>
    </location>
</feature>
<feature type="region of interest" description="Disordered" evidence="1">
    <location>
        <begin position="23"/>
        <end position="47"/>
    </location>
</feature>
<dbReference type="GeneID" id="27350045"/>
<keyword evidence="3" id="KW-1185">Reference proteome</keyword>
<dbReference type="RefSeq" id="XP_016242781.1">
    <property type="nucleotide sequence ID" value="XM_016398219.1"/>
</dbReference>